<gene>
    <name evidence="2" type="ORF">B5807_09764</name>
</gene>
<accession>A0A1Y2LNX7</accession>
<protein>
    <submittedName>
        <fullName evidence="2">Uncharacterized protein</fullName>
    </submittedName>
</protein>
<name>A0A1Y2LNX7_EPING</name>
<feature type="chain" id="PRO_5012282454" evidence="1">
    <location>
        <begin position="18"/>
        <end position="56"/>
    </location>
</feature>
<dbReference type="Proteomes" id="UP000193240">
    <property type="component" value="Unassembled WGS sequence"/>
</dbReference>
<sequence length="56" mass="6214">MKFILPVLMTLFAFALAAPSEEGQAESKCYDSGYACNSKSQCCSKNWKKYDGYVCS</sequence>
<keyword evidence="1" id="KW-0732">Signal</keyword>
<keyword evidence="3" id="KW-1185">Reference proteome</keyword>
<evidence type="ECO:0000313" key="2">
    <source>
        <dbReference type="EMBL" id="OSS45601.1"/>
    </source>
</evidence>
<feature type="signal peptide" evidence="1">
    <location>
        <begin position="1"/>
        <end position="17"/>
    </location>
</feature>
<dbReference type="AlphaFoldDB" id="A0A1Y2LNX7"/>
<evidence type="ECO:0000256" key="1">
    <source>
        <dbReference type="SAM" id="SignalP"/>
    </source>
</evidence>
<dbReference type="EMBL" id="KZ107853">
    <property type="protein sequence ID" value="OSS45601.1"/>
    <property type="molecule type" value="Genomic_DNA"/>
</dbReference>
<evidence type="ECO:0000313" key="3">
    <source>
        <dbReference type="Proteomes" id="UP000193240"/>
    </source>
</evidence>
<dbReference type="InParanoid" id="A0A1Y2LNX7"/>
<organism evidence="2 3">
    <name type="scientific">Epicoccum nigrum</name>
    <name type="common">Soil fungus</name>
    <name type="synonym">Epicoccum purpurascens</name>
    <dbReference type="NCBI Taxonomy" id="105696"/>
    <lineage>
        <taxon>Eukaryota</taxon>
        <taxon>Fungi</taxon>
        <taxon>Dikarya</taxon>
        <taxon>Ascomycota</taxon>
        <taxon>Pezizomycotina</taxon>
        <taxon>Dothideomycetes</taxon>
        <taxon>Pleosporomycetidae</taxon>
        <taxon>Pleosporales</taxon>
        <taxon>Pleosporineae</taxon>
        <taxon>Didymellaceae</taxon>
        <taxon>Epicoccum</taxon>
    </lineage>
</organism>
<proteinExistence type="predicted"/>
<reference evidence="2 3" key="1">
    <citation type="journal article" date="2017" name="Genome Announc.">
        <title>Genome sequence of the saprophytic ascomycete Epicoccum nigrum ICMP 19927 strain isolated from New Zealand.</title>
        <authorList>
            <person name="Fokin M."/>
            <person name="Fleetwood D."/>
            <person name="Weir B.S."/>
            <person name="Villas-Boas S.G."/>
        </authorList>
    </citation>
    <scope>NUCLEOTIDE SEQUENCE [LARGE SCALE GENOMIC DNA]</scope>
    <source>
        <strain evidence="2 3">ICMP 19927</strain>
    </source>
</reference>